<dbReference type="Proteomes" id="UP001054945">
    <property type="component" value="Unassembled WGS sequence"/>
</dbReference>
<keyword evidence="2" id="KW-1185">Reference proteome</keyword>
<dbReference type="EMBL" id="BPLR01021256">
    <property type="protein sequence ID" value="GIX87646.1"/>
    <property type="molecule type" value="Genomic_DNA"/>
</dbReference>
<proteinExistence type="predicted"/>
<reference evidence="1 2" key="1">
    <citation type="submission" date="2021-06" db="EMBL/GenBank/DDBJ databases">
        <title>Caerostris extrusa draft genome.</title>
        <authorList>
            <person name="Kono N."/>
            <person name="Arakawa K."/>
        </authorList>
    </citation>
    <scope>NUCLEOTIDE SEQUENCE [LARGE SCALE GENOMIC DNA]</scope>
</reference>
<comment type="caution">
    <text evidence="1">The sequence shown here is derived from an EMBL/GenBank/DDBJ whole genome shotgun (WGS) entry which is preliminary data.</text>
</comment>
<organism evidence="1 2">
    <name type="scientific">Caerostris extrusa</name>
    <name type="common">Bark spider</name>
    <name type="synonym">Caerostris bankana</name>
    <dbReference type="NCBI Taxonomy" id="172846"/>
    <lineage>
        <taxon>Eukaryota</taxon>
        <taxon>Metazoa</taxon>
        <taxon>Ecdysozoa</taxon>
        <taxon>Arthropoda</taxon>
        <taxon>Chelicerata</taxon>
        <taxon>Arachnida</taxon>
        <taxon>Araneae</taxon>
        <taxon>Araneomorphae</taxon>
        <taxon>Entelegynae</taxon>
        <taxon>Araneoidea</taxon>
        <taxon>Araneidae</taxon>
        <taxon>Caerostris</taxon>
    </lineage>
</organism>
<protein>
    <submittedName>
        <fullName evidence="1">Uncharacterized protein</fullName>
    </submittedName>
</protein>
<sequence length="125" mass="14543">MLSNSSIRSSWQRLFLITSESTSSQDMTSNRCPLLHHFFFFSNTSHGACSIVVLQRKCSQHAPAFQQNQWAWRTPQLHAPTWGYCNHGTCPTTKWSLFKPKDRYPWDTCRTSFYPLLESARITQP</sequence>
<gene>
    <name evidence="1" type="ORF">CEXT_463811</name>
</gene>
<accession>A0AAV4NS99</accession>
<dbReference type="AlphaFoldDB" id="A0AAV4NS99"/>
<evidence type="ECO:0000313" key="1">
    <source>
        <dbReference type="EMBL" id="GIX87646.1"/>
    </source>
</evidence>
<evidence type="ECO:0000313" key="2">
    <source>
        <dbReference type="Proteomes" id="UP001054945"/>
    </source>
</evidence>
<name>A0AAV4NS99_CAEEX</name>